<feature type="transmembrane region" description="Helical" evidence="1">
    <location>
        <begin position="53"/>
        <end position="75"/>
    </location>
</feature>
<proteinExistence type="predicted"/>
<dbReference type="EMBL" id="QFXE01000017">
    <property type="protein sequence ID" value="RDH84144.1"/>
    <property type="molecule type" value="Genomic_DNA"/>
</dbReference>
<organism evidence="2 3">
    <name type="scientific">endosymbiont of Escarpia spicata</name>
    <dbReference type="NCBI Taxonomy" id="2200908"/>
    <lineage>
        <taxon>Bacteria</taxon>
        <taxon>Pseudomonadati</taxon>
        <taxon>Pseudomonadota</taxon>
        <taxon>Gammaproteobacteria</taxon>
        <taxon>sulfur-oxidizing symbionts</taxon>
    </lineage>
</organism>
<protein>
    <submittedName>
        <fullName evidence="2">Uncharacterized protein</fullName>
    </submittedName>
</protein>
<sequence length="436" mass="48206">MLTQATLSLEQAPPFSVPIRFFLTAPLFLFLAGVMLMLFGADALTFRWSPVTLALTHLFTLGFLGLVMVGAMMQMLPVLAGSPVPDVLWVSTLAHLLLTIGVASLVIGFIQDGQFWMPVAMAGLAGGFVIFGSGVAIALLRVKLPSPTVTAMRFAVSGLAVTVILGLLLTASLVWPLPLWQPLVLTNVHLSWGLLAWVGLLVIGVSYQVVPMFQLTPEYPVPMTRHLPRVLFMLVLLWSMLYPAGVMEWTPDWLAWGLVGAIGLGFSGFAWSTLQLQRKRRRKLPDVTLDFWRLGMLMLLAAFPVWMMRGLDQRFVLLLGVVLLVGFGLSVVNGMLYKIVPFLSWFHLQHRKMVHQGGVGPRIPTMKDFLPDTLARRQYHLHLLMLVTLGAAVFFPEALSRLAGSLLSLSALLLCYNLVHAVRRFRAVSFELDRVG</sequence>
<dbReference type="AlphaFoldDB" id="A0A370DIG1"/>
<keyword evidence="1" id="KW-0472">Membrane</keyword>
<feature type="transmembrane region" description="Helical" evidence="1">
    <location>
        <begin position="116"/>
        <end position="142"/>
    </location>
</feature>
<evidence type="ECO:0000256" key="1">
    <source>
        <dbReference type="SAM" id="Phobius"/>
    </source>
</evidence>
<reference evidence="2 3" key="1">
    <citation type="journal article" date="2018" name="ISME J.">
        <title>Endosymbiont genomes yield clues of tubeworm success.</title>
        <authorList>
            <person name="Li Y."/>
            <person name="Liles M.R."/>
            <person name="Halanych K.M."/>
        </authorList>
    </citation>
    <scope>NUCLEOTIDE SEQUENCE [LARGE SCALE GENOMIC DNA]</scope>
    <source>
        <strain evidence="2">A1462</strain>
    </source>
</reference>
<feature type="transmembrane region" description="Helical" evidence="1">
    <location>
        <begin position="230"/>
        <end position="247"/>
    </location>
</feature>
<feature type="transmembrane region" description="Helical" evidence="1">
    <location>
        <begin position="154"/>
        <end position="177"/>
    </location>
</feature>
<keyword evidence="3" id="KW-1185">Reference proteome</keyword>
<feature type="transmembrane region" description="Helical" evidence="1">
    <location>
        <begin position="315"/>
        <end position="337"/>
    </location>
</feature>
<feature type="transmembrane region" description="Helical" evidence="1">
    <location>
        <begin position="253"/>
        <end position="271"/>
    </location>
</feature>
<evidence type="ECO:0000313" key="3">
    <source>
        <dbReference type="Proteomes" id="UP000254771"/>
    </source>
</evidence>
<evidence type="ECO:0000313" key="2">
    <source>
        <dbReference type="EMBL" id="RDH84144.1"/>
    </source>
</evidence>
<dbReference type="Proteomes" id="UP000254771">
    <property type="component" value="Unassembled WGS sequence"/>
</dbReference>
<keyword evidence="1" id="KW-1133">Transmembrane helix</keyword>
<name>A0A370DIG1_9GAMM</name>
<keyword evidence="1" id="KW-0812">Transmembrane</keyword>
<comment type="caution">
    <text evidence="2">The sequence shown here is derived from an EMBL/GenBank/DDBJ whole genome shotgun (WGS) entry which is preliminary data.</text>
</comment>
<feature type="transmembrane region" description="Helical" evidence="1">
    <location>
        <begin position="402"/>
        <end position="419"/>
    </location>
</feature>
<gene>
    <name evidence="2" type="ORF">DIZ78_12945</name>
</gene>
<feature type="transmembrane region" description="Helical" evidence="1">
    <location>
        <begin position="87"/>
        <end position="110"/>
    </location>
</feature>
<feature type="transmembrane region" description="Helical" evidence="1">
    <location>
        <begin position="21"/>
        <end position="41"/>
    </location>
</feature>
<feature type="transmembrane region" description="Helical" evidence="1">
    <location>
        <begin position="189"/>
        <end position="210"/>
    </location>
</feature>
<accession>A0A370DIG1</accession>